<feature type="region of interest" description="Disordered" evidence="3">
    <location>
        <begin position="1"/>
        <end position="20"/>
    </location>
</feature>
<dbReference type="Proteomes" id="UP001305815">
    <property type="component" value="Chromosome"/>
</dbReference>
<comment type="similarity">
    <text evidence="1 2">Belongs to the BioY family.</text>
</comment>
<dbReference type="PIRSF" id="PIRSF016661">
    <property type="entry name" value="BioY"/>
    <property type="match status" value="1"/>
</dbReference>
<keyword evidence="6" id="KW-1185">Reference proteome</keyword>
<dbReference type="EMBL" id="AP027742">
    <property type="protein sequence ID" value="BDZ76027.1"/>
    <property type="molecule type" value="Genomic_DNA"/>
</dbReference>
<evidence type="ECO:0000256" key="2">
    <source>
        <dbReference type="PIRNR" id="PIRNR016661"/>
    </source>
</evidence>
<evidence type="ECO:0000313" key="5">
    <source>
        <dbReference type="EMBL" id="BDZ76027.1"/>
    </source>
</evidence>
<comment type="subcellular location">
    <subcellularLocation>
        <location evidence="2">Cell membrane</location>
        <topology evidence="2">Multi-pass membrane protein</topology>
    </subcellularLocation>
</comment>
<keyword evidence="2 4" id="KW-0472">Membrane</keyword>
<accession>A0ABM8I0F6</accession>
<keyword evidence="2" id="KW-1003">Cell membrane</keyword>
<feature type="transmembrane region" description="Helical" evidence="4">
    <location>
        <begin position="159"/>
        <end position="186"/>
    </location>
</feature>
<organism evidence="5 6">
    <name type="scientific">Claveliimonas bilis</name>
    <dbReference type="NCBI Taxonomy" id="3028070"/>
    <lineage>
        <taxon>Bacteria</taxon>
        <taxon>Bacillati</taxon>
        <taxon>Bacillota</taxon>
        <taxon>Clostridia</taxon>
        <taxon>Lachnospirales</taxon>
        <taxon>Lachnospiraceae</taxon>
        <taxon>Claveliimonas</taxon>
    </lineage>
</organism>
<keyword evidence="4" id="KW-0812">Transmembrane</keyword>
<protein>
    <recommendedName>
        <fullName evidence="2">Biotin transporter</fullName>
    </recommendedName>
</protein>
<dbReference type="PANTHER" id="PTHR34295:SF1">
    <property type="entry name" value="BIOTIN TRANSPORTER BIOY"/>
    <property type="match status" value="1"/>
</dbReference>
<proteinExistence type="inferred from homology"/>
<keyword evidence="4" id="KW-1133">Transmembrane helix</keyword>
<reference evidence="6" key="1">
    <citation type="journal article" date="2023" name="Int. J. Syst. Evol. Microbiol.">
        <title>Claveliimonas bilis gen. nov., sp. nov., deoxycholic acid-producing bacteria isolated from human faeces, and reclassification of Sellimonas monacensis Zenner et al. 2021 as Claveliimonas monacensis comb. nov.</title>
        <authorList>
            <person name="Hisatomi A."/>
            <person name="Kastawa N.W.E.P.G."/>
            <person name="Song I."/>
            <person name="Ohkuma M."/>
            <person name="Fukiya S."/>
            <person name="Sakamoto M."/>
        </authorList>
    </citation>
    <scope>NUCLEOTIDE SEQUENCE [LARGE SCALE GENOMIC DNA]</scope>
    <source>
        <strain evidence="6">12BBH14</strain>
    </source>
</reference>
<feature type="transmembrane region" description="Helical" evidence="4">
    <location>
        <begin position="28"/>
        <end position="46"/>
    </location>
</feature>
<dbReference type="InterPro" id="IPR003784">
    <property type="entry name" value="BioY"/>
</dbReference>
<feature type="compositionally biased region" description="Polar residues" evidence="3">
    <location>
        <begin position="11"/>
        <end position="20"/>
    </location>
</feature>
<feature type="transmembrane region" description="Helical" evidence="4">
    <location>
        <begin position="52"/>
        <end position="71"/>
    </location>
</feature>
<evidence type="ECO:0000256" key="1">
    <source>
        <dbReference type="ARBA" id="ARBA00010692"/>
    </source>
</evidence>
<feature type="transmembrane region" description="Helical" evidence="4">
    <location>
        <begin position="78"/>
        <end position="100"/>
    </location>
</feature>
<name>A0ABM8I0F6_9FIRM</name>
<gene>
    <name evidence="5" type="ORF">Lac1_02100</name>
</gene>
<evidence type="ECO:0000256" key="3">
    <source>
        <dbReference type="SAM" id="MobiDB-lite"/>
    </source>
</evidence>
<dbReference type="PANTHER" id="PTHR34295">
    <property type="entry name" value="BIOTIN TRANSPORTER BIOY"/>
    <property type="match status" value="1"/>
</dbReference>
<evidence type="ECO:0000313" key="6">
    <source>
        <dbReference type="Proteomes" id="UP001305815"/>
    </source>
</evidence>
<evidence type="ECO:0000256" key="4">
    <source>
        <dbReference type="SAM" id="Phobius"/>
    </source>
</evidence>
<feature type="transmembrane region" description="Helical" evidence="4">
    <location>
        <begin position="106"/>
        <end position="125"/>
    </location>
</feature>
<keyword evidence="2" id="KW-0813">Transport</keyword>
<dbReference type="Gene3D" id="1.10.1760.20">
    <property type="match status" value="1"/>
</dbReference>
<dbReference type="Pfam" id="PF02632">
    <property type="entry name" value="BioY"/>
    <property type="match status" value="1"/>
</dbReference>
<feature type="transmembrane region" description="Helical" evidence="4">
    <location>
        <begin position="132"/>
        <end position="153"/>
    </location>
</feature>
<sequence length="199" mass="21301">MFQKPDDLPQHPSQTASPGSIRLSTRSMVLTALITAVTCILAPLSIPIPFSPVPITLTNLVIGFSIYLLGWKKATLSYIIYLLLGLAGLPVFSGFSGGFAKFAGPTGGYLIGFIFLTIIGGLIIDHFPQNRIFHAIGLIAGTAVLYLFGTYWLSFQMELSFTAALAIGVIPYLAGDSVKIILTVILGPELWKRVNAGIS</sequence>